<feature type="signal peptide" evidence="2">
    <location>
        <begin position="1"/>
        <end position="17"/>
    </location>
</feature>
<dbReference type="GO" id="GO:0004725">
    <property type="term" value="F:protein tyrosine phosphatase activity"/>
    <property type="evidence" value="ECO:0007669"/>
    <property type="project" value="InterPro"/>
</dbReference>
<dbReference type="InterPro" id="IPR000387">
    <property type="entry name" value="Tyr_Pase_dom"/>
</dbReference>
<keyword evidence="2" id="KW-0732">Signal</keyword>
<dbReference type="PROSITE" id="PS50055">
    <property type="entry name" value="TYR_PHOSPHATASE_PTP"/>
    <property type="match status" value="1"/>
</dbReference>
<dbReference type="Pfam" id="PF00102">
    <property type="entry name" value="Y_phosphatase"/>
    <property type="match status" value="1"/>
</dbReference>
<dbReference type="SMART" id="SM00194">
    <property type="entry name" value="PTPc"/>
    <property type="match status" value="1"/>
</dbReference>
<proteinExistence type="predicted"/>
<dbReference type="OrthoDB" id="4464840at2759"/>
<feature type="chain" id="PRO_5024851872" description="Protein-tyrosine phosphatase-like protein" evidence="2">
    <location>
        <begin position="18"/>
        <end position="409"/>
    </location>
</feature>
<protein>
    <recommendedName>
        <fullName evidence="7">Protein-tyrosine phosphatase-like protein</fullName>
    </recommendedName>
</protein>
<accession>A0A5N6TJL2</accession>
<feature type="compositionally biased region" description="Low complexity" evidence="1">
    <location>
        <begin position="376"/>
        <end position="409"/>
    </location>
</feature>
<evidence type="ECO:0000256" key="2">
    <source>
        <dbReference type="SAM" id="SignalP"/>
    </source>
</evidence>
<feature type="domain" description="Tyrosine-protein phosphatase" evidence="3">
    <location>
        <begin position="39"/>
        <end position="356"/>
    </location>
</feature>
<sequence>MFSYFLFFAIWLLQVQAISLDRRDGSSKPGFLTHSKEELDAEFKKLSKGERFKTNMGEYYNDEVYWDGHFGRRKDFEKEHPFDYSKDGVDDRDHEYSGGHPRFSASRLPGLADRDGEFSYIATHSPLYLGRSQKYLYWDLIYKHTKGSVVIVDLVNYGPDPLVQEDEGQEDLIPTKKTGSLSFSPPNKIEIQGEYPDQTVKDLGKPVPPYEGKYNLLYRSHEKMAYEDIEYTDLILNHESSVNPKERRNIGYFHLKNWKNRSVITADIMQALIEEVDKKAQDATILVNCMYGQGRTGTFIEAREIYNVTVKAKNTKWFFSSEDPIKDYTVKLRKTRSQMLDSPLQWEYMHNVWAARMWDRMSAGTKRPGDGTQSGPATKTSFSTKTTGSTTKPAPTTTKPAPTSEKTAA</sequence>
<dbReference type="Gene3D" id="3.90.190.10">
    <property type="entry name" value="Protein tyrosine phosphatase superfamily"/>
    <property type="match status" value="1"/>
</dbReference>
<dbReference type="PROSITE" id="PS50056">
    <property type="entry name" value="TYR_PHOSPHATASE_2"/>
    <property type="match status" value="1"/>
</dbReference>
<feature type="domain" description="Tyrosine specific protein phosphatases" evidence="4">
    <location>
        <begin position="270"/>
        <end position="347"/>
    </location>
</feature>
<dbReference type="InterPro" id="IPR003595">
    <property type="entry name" value="Tyr_Pase_cat"/>
</dbReference>
<organism evidence="5 6">
    <name type="scientific">Aspergillus avenaceus</name>
    <dbReference type="NCBI Taxonomy" id="36643"/>
    <lineage>
        <taxon>Eukaryota</taxon>
        <taxon>Fungi</taxon>
        <taxon>Dikarya</taxon>
        <taxon>Ascomycota</taxon>
        <taxon>Pezizomycotina</taxon>
        <taxon>Eurotiomycetes</taxon>
        <taxon>Eurotiomycetidae</taxon>
        <taxon>Eurotiales</taxon>
        <taxon>Aspergillaceae</taxon>
        <taxon>Aspergillus</taxon>
        <taxon>Aspergillus subgen. Circumdati</taxon>
    </lineage>
</organism>
<gene>
    <name evidence="5" type="ORF">BDV25DRAFT_143848</name>
</gene>
<dbReference type="SMART" id="SM00404">
    <property type="entry name" value="PTPc_motif"/>
    <property type="match status" value="1"/>
</dbReference>
<evidence type="ECO:0000313" key="6">
    <source>
        <dbReference type="Proteomes" id="UP000325780"/>
    </source>
</evidence>
<dbReference type="AlphaFoldDB" id="A0A5N6TJL2"/>
<feature type="region of interest" description="Disordered" evidence="1">
    <location>
        <begin position="363"/>
        <end position="409"/>
    </location>
</feature>
<evidence type="ECO:0000259" key="3">
    <source>
        <dbReference type="PROSITE" id="PS50055"/>
    </source>
</evidence>
<keyword evidence="6" id="KW-1185">Reference proteome</keyword>
<dbReference type="EMBL" id="ML742273">
    <property type="protein sequence ID" value="KAE8146289.1"/>
    <property type="molecule type" value="Genomic_DNA"/>
</dbReference>
<dbReference type="SUPFAM" id="SSF52799">
    <property type="entry name" value="(Phosphotyrosine protein) phosphatases II"/>
    <property type="match status" value="1"/>
</dbReference>
<evidence type="ECO:0000313" key="5">
    <source>
        <dbReference type="EMBL" id="KAE8146289.1"/>
    </source>
</evidence>
<dbReference type="InterPro" id="IPR029021">
    <property type="entry name" value="Prot-tyrosine_phosphatase-like"/>
</dbReference>
<reference evidence="5 6" key="1">
    <citation type="submission" date="2019-04" db="EMBL/GenBank/DDBJ databases">
        <title>Friends and foes A comparative genomics study of 23 Aspergillus species from section Flavi.</title>
        <authorList>
            <consortium name="DOE Joint Genome Institute"/>
            <person name="Kjaerbolling I."/>
            <person name="Vesth T."/>
            <person name="Frisvad J.C."/>
            <person name="Nybo J.L."/>
            <person name="Theobald S."/>
            <person name="Kildgaard S."/>
            <person name="Isbrandt T."/>
            <person name="Kuo A."/>
            <person name="Sato A."/>
            <person name="Lyhne E.K."/>
            <person name="Kogle M.E."/>
            <person name="Wiebenga A."/>
            <person name="Kun R.S."/>
            <person name="Lubbers R.J."/>
            <person name="Makela M.R."/>
            <person name="Barry K."/>
            <person name="Chovatia M."/>
            <person name="Clum A."/>
            <person name="Daum C."/>
            <person name="Haridas S."/>
            <person name="He G."/>
            <person name="LaButti K."/>
            <person name="Lipzen A."/>
            <person name="Mondo S."/>
            <person name="Riley R."/>
            <person name="Salamov A."/>
            <person name="Simmons B.A."/>
            <person name="Magnuson J.K."/>
            <person name="Henrissat B."/>
            <person name="Mortensen U.H."/>
            <person name="Larsen T.O."/>
            <person name="Devries R.P."/>
            <person name="Grigoriev I.V."/>
            <person name="Machida M."/>
            <person name="Baker S.E."/>
            <person name="Andersen M.R."/>
        </authorList>
    </citation>
    <scope>NUCLEOTIDE SEQUENCE [LARGE SCALE GENOMIC DNA]</scope>
    <source>
        <strain evidence="5 6">IBT 18842</strain>
    </source>
</reference>
<dbReference type="InterPro" id="IPR000242">
    <property type="entry name" value="PTP_cat"/>
</dbReference>
<evidence type="ECO:0008006" key="7">
    <source>
        <dbReference type="Google" id="ProtNLM"/>
    </source>
</evidence>
<evidence type="ECO:0000259" key="4">
    <source>
        <dbReference type="PROSITE" id="PS50056"/>
    </source>
</evidence>
<dbReference type="Proteomes" id="UP000325780">
    <property type="component" value="Unassembled WGS sequence"/>
</dbReference>
<evidence type="ECO:0000256" key="1">
    <source>
        <dbReference type="SAM" id="MobiDB-lite"/>
    </source>
</evidence>
<name>A0A5N6TJL2_ASPAV</name>